<proteinExistence type="predicted"/>
<feature type="chain" id="PRO_5009524542" description="Ammonium transporter AmtB-like domain-containing protein" evidence="2">
    <location>
        <begin position="24"/>
        <end position="157"/>
    </location>
</feature>
<dbReference type="Pfam" id="PF18895">
    <property type="entry name" value="T4SS_pilin"/>
    <property type="match status" value="1"/>
</dbReference>
<reference evidence="3 4" key="1">
    <citation type="journal article" date="2016" name="Nat. Commun.">
        <title>Thousands of microbial genomes shed light on interconnected biogeochemical processes in an aquifer system.</title>
        <authorList>
            <person name="Anantharaman K."/>
            <person name="Brown C.T."/>
            <person name="Hug L.A."/>
            <person name="Sharon I."/>
            <person name="Castelle C.J."/>
            <person name="Probst A.J."/>
            <person name="Thomas B.C."/>
            <person name="Singh A."/>
            <person name="Wilkins M.J."/>
            <person name="Karaoz U."/>
            <person name="Brodie E.L."/>
            <person name="Williams K.H."/>
            <person name="Hubbard S.S."/>
            <person name="Banfield J.F."/>
        </authorList>
    </citation>
    <scope>NUCLEOTIDE SEQUENCE [LARGE SCALE GENOMIC DNA]</scope>
</reference>
<keyword evidence="1" id="KW-0472">Membrane</keyword>
<evidence type="ECO:0000313" key="4">
    <source>
        <dbReference type="Proteomes" id="UP000176867"/>
    </source>
</evidence>
<dbReference type="STRING" id="1798533.A2609_02380"/>
<protein>
    <recommendedName>
        <fullName evidence="5">Ammonium transporter AmtB-like domain-containing protein</fullName>
    </recommendedName>
</protein>
<organism evidence="3 4">
    <name type="scientific">Candidatus Kaiserbacteria bacterium RIFOXYD1_FULL_47_14</name>
    <dbReference type="NCBI Taxonomy" id="1798533"/>
    <lineage>
        <taxon>Bacteria</taxon>
        <taxon>Candidatus Kaiseribacteriota</taxon>
    </lineage>
</organism>
<dbReference type="AlphaFoldDB" id="A0A1F6G791"/>
<keyword evidence="2" id="KW-0732">Signal</keyword>
<feature type="transmembrane region" description="Helical" evidence="1">
    <location>
        <begin position="81"/>
        <end position="99"/>
    </location>
</feature>
<dbReference type="EMBL" id="MFMU01000003">
    <property type="protein sequence ID" value="OGG93966.1"/>
    <property type="molecule type" value="Genomic_DNA"/>
</dbReference>
<evidence type="ECO:0000256" key="2">
    <source>
        <dbReference type="SAM" id="SignalP"/>
    </source>
</evidence>
<evidence type="ECO:0008006" key="5">
    <source>
        <dbReference type="Google" id="ProtNLM"/>
    </source>
</evidence>
<evidence type="ECO:0000256" key="1">
    <source>
        <dbReference type="SAM" id="Phobius"/>
    </source>
</evidence>
<gene>
    <name evidence="3" type="ORF">A2609_02380</name>
</gene>
<sequence length="157" mass="16244">MKKTLALTSLTLAALALPLVSFAATTIGNVFDAGSFIIGIINNLVVPILFAVAFIVFVYGAFETFIVGATSDEVKTKGKNLMLWGLIGFFVMASVWGLVNVLTGTIGFSSTSITRPGASGLTNLPNGAECTELSQCNSGVCYGLGGGHLTGVCKANW</sequence>
<keyword evidence="1" id="KW-0812">Transmembrane</keyword>
<dbReference type="InterPro" id="IPR043993">
    <property type="entry name" value="T4SS_pilin"/>
</dbReference>
<name>A0A1F6G791_9BACT</name>
<comment type="caution">
    <text evidence="3">The sequence shown here is derived from an EMBL/GenBank/DDBJ whole genome shotgun (WGS) entry which is preliminary data.</text>
</comment>
<feature type="signal peptide" evidence="2">
    <location>
        <begin position="1"/>
        <end position="23"/>
    </location>
</feature>
<accession>A0A1F6G791</accession>
<evidence type="ECO:0000313" key="3">
    <source>
        <dbReference type="EMBL" id="OGG93966.1"/>
    </source>
</evidence>
<dbReference type="Proteomes" id="UP000176867">
    <property type="component" value="Unassembled WGS sequence"/>
</dbReference>
<keyword evidence="1" id="KW-1133">Transmembrane helix</keyword>
<feature type="transmembrane region" description="Helical" evidence="1">
    <location>
        <begin position="33"/>
        <end position="60"/>
    </location>
</feature>